<evidence type="ECO:0000256" key="2">
    <source>
        <dbReference type="ARBA" id="ARBA00023125"/>
    </source>
</evidence>
<accession>A0A3A9JEM4</accession>
<dbReference type="OrthoDB" id="7427954at2"/>
<evidence type="ECO:0000313" key="8">
    <source>
        <dbReference type="Proteomes" id="UP000278036"/>
    </source>
</evidence>
<dbReference type="EMBL" id="RAQU01000025">
    <property type="protein sequence ID" value="RKK05002.1"/>
    <property type="molecule type" value="Genomic_DNA"/>
</dbReference>
<evidence type="ECO:0000313" key="7">
    <source>
        <dbReference type="Proteomes" id="UP000274097"/>
    </source>
</evidence>
<protein>
    <submittedName>
        <fullName evidence="5">MarR family transcriptional regulator</fullName>
    </submittedName>
</protein>
<name>A0A3A9JEM4_9PROT</name>
<dbReference type="PANTHER" id="PTHR42756:SF1">
    <property type="entry name" value="TRANSCRIPTIONAL REPRESSOR OF EMRAB OPERON"/>
    <property type="match status" value="1"/>
</dbReference>
<comment type="caution">
    <text evidence="5">The sequence shown here is derived from an EMBL/GenBank/DDBJ whole genome shotgun (WGS) entry which is preliminary data.</text>
</comment>
<dbReference type="EMBL" id="RFLX01000011">
    <property type="protein sequence ID" value="RMI20551.1"/>
    <property type="molecule type" value="Genomic_DNA"/>
</dbReference>
<keyword evidence="1" id="KW-0805">Transcription regulation</keyword>
<sequence length="161" mass="17725">MQQPQSALRAGFLTELSVTGRKMRTLFDGLVRQQGLNLSRARLLLQLARNEAITQSELAARLELEHPTIVRLLDGLEKQGLIRRNTVDGDRRAKQVSLTPAAEGQVAALDETVSSMRGLLLQDVTEEELEVASRVLRKLARNIEAQAPGIRAGEAPPEEPD</sequence>
<reference evidence="5 8" key="1">
    <citation type="submission" date="2018-09" db="EMBL/GenBank/DDBJ databases">
        <title>Roseomonas sp. nov., isolated from feces of Tibetan antelopes in the Qinghai-Tibet plateau, China.</title>
        <authorList>
            <person name="Tian Z."/>
        </authorList>
    </citation>
    <scope>NUCLEOTIDE SEQUENCE [LARGE SCALE GENOMIC DNA]</scope>
    <source>
        <strain evidence="6 7">Z23</strain>
        <strain evidence="5 8">Z24</strain>
    </source>
</reference>
<dbReference type="AlphaFoldDB" id="A0A3A9JEM4"/>
<evidence type="ECO:0000313" key="5">
    <source>
        <dbReference type="EMBL" id="RKK05002.1"/>
    </source>
</evidence>
<dbReference type="PROSITE" id="PS50995">
    <property type="entry name" value="HTH_MARR_2"/>
    <property type="match status" value="1"/>
</dbReference>
<dbReference type="InterPro" id="IPR023187">
    <property type="entry name" value="Tscrpt_reg_MarR-type_CS"/>
</dbReference>
<proteinExistence type="predicted"/>
<dbReference type="PROSITE" id="PS01117">
    <property type="entry name" value="HTH_MARR_1"/>
    <property type="match status" value="1"/>
</dbReference>
<evidence type="ECO:0000313" key="6">
    <source>
        <dbReference type="EMBL" id="RMI20551.1"/>
    </source>
</evidence>
<dbReference type="InterPro" id="IPR036388">
    <property type="entry name" value="WH-like_DNA-bd_sf"/>
</dbReference>
<keyword evidence="3" id="KW-0804">Transcription</keyword>
<dbReference type="PANTHER" id="PTHR42756">
    <property type="entry name" value="TRANSCRIPTIONAL REGULATOR, MARR"/>
    <property type="match status" value="1"/>
</dbReference>
<dbReference type="PRINTS" id="PR00598">
    <property type="entry name" value="HTHMARR"/>
</dbReference>
<keyword evidence="7" id="KW-1185">Reference proteome</keyword>
<dbReference type="SMART" id="SM00347">
    <property type="entry name" value="HTH_MARR"/>
    <property type="match status" value="1"/>
</dbReference>
<dbReference type="Proteomes" id="UP000278036">
    <property type="component" value="Unassembled WGS sequence"/>
</dbReference>
<keyword evidence="2" id="KW-0238">DNA-binding</keyword>
<gene>
    <name evidence="5" type="ORF">D6Z83_06325</name>
    <name evidence="6" type="ORF">EBE87_15555</name>
</gene>
<feature type="domain" description="HTH marR-type" evidence="4">
    <location>
        <begin position="9"/>
        <end position="141"/>
    </location>
</feature>
<dbReference type="Gene3D" id="1.10.10.10">
    <property type="entry name" value="Winged helix-like DNA-binding domain superfamily/Winged helix DNA-binding domain"/>
    <property type="match status" value="1"/>
</dbReference>
<dbReference type="SUPFAM" id="SSF46785">
    <property type="entry name" value="Winged helix' DNA-binding domain"/>
    <property type="match status" value="1"/>
</dbReference>
<dbReference type="Pfam" id="PF12802">
    <property type="entry name" value="MarR_2"/>
    <property type="match status" value="1"/>
</dbReference>
<dbReference type="Proteomes" id="UP000274097">
    <property type="component" value="Unassembled WGS sequence"/>
</dbReference>
<dbReference type="GO" id="GO:0003700">
    <property type="term" value="F:DNA-binding transcription factor activity"/>
    <property type="evidence" value="ECO:0007669"/>
    <property type="project" value="InterPro"/>
</dbReference>
<dbReference type="RefSeq" id="WP_120637488.1">
    <property type="nucleotide sequence ID" value="NZ_RAQU01000025.1"/>
</dbReference>
<evidence type="ECO:0000256" key="1">
    <source>
        <dbReference type="ARBA" id="ARBA00023015"/>
    </source>
</evidence>
<dbReference type="InterPro" id="IPR000835">
    <property type="entry name" value="HTH_MarR-typ"/>
</dbReference>
<dbReference type="InterPro" id="IPR036390">
    <property type="entry name" value="WH_DNA-bd_sf"/>
</dbReference>
<organism evidence="5 8">
    <name type="scientific">Teichococcus wenyumeiae</name>
    <dbReference type="NCBI Taxonomy" id="2478470"/>
    <lineage>
        <taxon>Bacteria</taxon>
        <taxon>Pseudomonadati</taxon>
        <taxon>Pseudomonadota</taxon>
        <taxon>Alphaproteobacteria</taxon>
        <taxon>Acetobacterales</taxon>
        <taxon>Roseomonadaceae</taxon>
        <taxon>Roseomonas</taxon>
    </lineage>
</organism>
<evidence type="ECO:0000259" key="4">
    <source>
        <dbReference type="PROSITE" id="PS50995"/>
    </source>
</evidence>
<evidence type="ECO:0000256" key="3">
    <source>
        <dbReference type="ARBA" id="ARBA00023163"/>
    </source>
</evidence>
<dbReference type="InParanoid" id="A0A3A9JEM4"/>
<dbReference type="GO" id="GO:0003677">
    <property type="term" value="F:DNA binding"/>
    <property type="evidence" value="ECO:0007669"/>
    <property type="project" value="UniProtKB-KW"/>
</dbReference>